<gene>
    <name evidence="1" type="ORF">GCM10023191_034890</name>
</gene>
<dbReference type="SUPFAM" id="SSF52540">
    <property type="entry name" value="P-loop containing nucleoside triphosphate hydrolases"/>
    <property type="match status" value="1"/>
</dbReference>
<dbReference type="Proteomes" id="UP001500503">
    <property type="component" value="Unassembled WGS sequence"/>
</dbReference>
<evidence type="ECO:0000313" key="2">
    <source>
        <dbReference type="Proteomes" id="UP001500503"/>
    </source>
</evidence>
<dbReference type="RefSeq" id="WP_345464745.1">
    <property type="nucleotide sequence ID" value="NZ_BAABHF010000019.1"/>
</dbReference>
<reference evidence="2" key="1">
    <citation type="journal article" date="2019" name="Int. J. Syst. Evol. Microbiol.">
        <title>The Global Catalogue of Microorganisms (GCM) 10K type strain sequencing project: providing services to taxonomists for standard genome sequencing and annotation.</title>
        <authorList>
            <consortium name="The Broad Institute Genomics Platform"/>
            <consortium name="The Broad Institute Genome Sequencing Center for Infectious Disease"/>
            <person name="Wu L."/>
            <person name="Ma J."/>
        </authorList>
    </citation>
    <scope>NUCLEOTIDE SEQUENCE [LARGE SCALE GENOMIC DNA]</scope>
    <source>
        <strain evidence="2">JCM 17933</strain>
    </source>
</reference>
<protein>
    <recommendedName>
        <fullName evidence="3">DNA helicase</fullName>
    </recommendedName>
</protein>
<organism evidence="1 2">
    <name type="scientific">Actinoallomurus oryzae</name>
    <dbReference type="NCBI Taxonomy" id="502180"/>
    <lineage>
        <taxon>Bacteria</taxon>
        <taxon>Bacillati</taxon>
        <taxon>Actinomycetota</taxon>
        <taxon>Actinomycetes</taxon>
        <taxon>Streptosporangiales</taxon>
        <taxon>Thermomonosporaceae</taxon>
        <taxon>Actinoallomurus</taxon>
    </lineage>
</organism>
<keyword evidence="2" id="KW-1185">Reference proteome</keyword>
<dbReference type="Gene3D" id="3.40.50.300">
    <property type="entry name" value="P-loop containing nucleotide triphosphate hydrolases"/>
    <property type="match status" value="1"/>
</dbReference>
<name>A0ABP8Q122_9ACTN</name>
<sequence>MPACREALAGEGSVGLIAADADLRALHRAVTDAGLRSAVLGGDGVAMDAERLICVPAFLAKGLEFETVVVAEPAHIVRAEPRGLHRLYVVLTRAVSALRVVHTEPLPEPLADAVPSRR</sequence>
<dbReference type="EMBL" id="BAABHF010000019">
    <property type="protein sequence ID" value="GAA4494935.1"/>
    <property type="molecule type" value="Genomic_DNA"/>
</dbReference>
<proteinExistence type="predicted"/>
<dbReference type="InterPro" id="IPR027417">
    <property type="entry name" value="P-loop_NTPase"/>
</dbReference>
<evidence type="ECO:0008006" key="3">
    <source>
        <dbReference type="Google" id="ProtNLM"/>
    </source>
</evidence>
<comment type="caution">
    <text evidence="1">The sequence shown here is derived from an EMBL/GenBank/DDBJ whole genome shotgun (WGS) entry which is preliminary data.</text>
</comment>
<accession>A0ABP8Q122</accession>
<evidence type="ECO:0000313" key="1">
    <source>
        <dbReference type="EMBL" id="GAA4494935.1"/>
    </source>
</evidence>